<feature type="domain" description="Glycosyltransferase 2-like" evidence="5">
    <location>
        <begin position="10"/>
        <end position="190"/>
    </location>
</feature>
<keyword evidence="4" id="KW-0812">Transmembrane</keyword>
<evidence type="ECO:0000256" key="1">
    <source>
        <dbReference type="ARBA" id="ARBA00006739"/>
    </source>
</evidence>
<dbReference type="SUPFAM" id="SSF53448">
    <property type="entry name" value="Nucleotide-diphospho-sugar transferases"/>
    <property type="match status" value="1"/>
</dbReference>
<keyword evidence="4" id="KW-1133">Transmembrane helix</keyword>
<dbReference type="STRING" id="1802385.A2856_01420"/>
<dbReference type="PANTHER" id="PTHR43179">
    <property type="entry name" value="RHAMNOSYLTRANSFERASE WBBL"/>
    <property type="match status" value="1"/>
</dbReference>
<proteinExistence type="inferred from homology"/>
<dbReference type="Pfam" id="PF00535">
    <property type="entry name" value="Glycos_transf_2"/>
    <property type="match status" value="1"/>
</dbReference>
<dbReference type="CDD" id="cd04186">
    <property type="entry name" value="GT_2_like_c"/>
    <property type="match status" value="1"/>
</dbReference>
<reference evidence="6 7" key="1">
    <citation type="journal article" date="2016" name="Nat. Commun.">
        <title>Thousands of microbial genomes shed light on interconnected biogeochemical processes in an aquifer system.</title>
        <authorList>
            <person name="Anantharaman K."/>
            <person name="Brown C.T."/>
            <person name="Hug L.A."/>
            <person name="Sharon I."/>
            <person name="Castelle C.J."/>
            <person name="Probst A.J."/>
            <person name="Thomas B.C."/>
            <person name="Singh A."/>
            <person name="Wilkins M.J."/>
            <person name="Karaoz U."/>
            <person name="Brodie E.L."/>
            <person name="Williams K.H."/>
            <person name="Hubbard S.S."/>
            <person name="Banfield J.F."/>
        </authorList>
    </citation>
    <scope>NUCLEOTIDE SEQUENCE [LARGE SCALE GENOMIC DNA]</scope>
</reference>
<name>A0A1F7TK43_9BACT</name>
<evidence type="ECO:0000256" key="3">
    <source>
        <dbReference type="ARBA" id="ARBA00022679"/>
    </source>
</evidence>
<dbReference type="AlphaFoldDB" id="A0A1F7TK43"/>
<feature type="transmembrane region" description="Helical" evidence="4">
    <location>
        <begin position="257"/>
        <end position="278"/>
    </location>
</feature>
<dbReference type="Gene3D" id="3.90.550.10">
    <property type="entry name" value="Spore Coat Polysaccharide Biosynthesis Protein SpsA, Chain A"/>
    <property type="match status" value="1"/>
</dbReference>
<dbReference type="Proteomes" id="UP000177885">
    <property type="component" value="Unassembled WGS sequence"/>
</dbReference>
<evidence type="ECO:0000313" key="6">
    <source>
        <dbReference type="EMBL" id="OGL66339.1"/>
    </source>
</evidence>
<keyword evidence="2" id="KW-0328">Glycosyltransferase</keyword>
<comment type="similarity">
    <text evidence="1">Belongs to the glycosyltransferase 2 family.</text>
</comment>
<evidence type="ECO:0000256" key="2">
    <source>
        <dbReference type="ARBA" id="ARBA00022676"/>
    </source>
</evidence>
<dbReference type="EMBL" id="MGDT01000007">
    <property type="protein sequence ID" value="OGL66339.1"/>
    <property type="molecule type" value="Genomic_DNA"/>
</dbReference>
<dbReference type="InterPro" id="IPR029044">
    <property type="entry name" value="Nucleotide-diphossugar_trans"/>
</dbReference>
<keyword evidence="3" id="KW-0808">Transferase</keyword>
<accession>A0A1F7TK43</accession>
<keyword evidence="4" id="KW-0472">Membrane</keyword>
<organism evidence="6 7">
    <name type="scientific">Candidatus Uhrbacteria bacterium RIFCSPHIGHO2_01_FULL_63_20</name>
    <dbReference type="NCBI Taxonomy" id="1802385"/>
    <lineage>
        <taxon>Bacteria</taxon>
        <taxon>Candidatus Uhriibacteriota</taxon>
    </lineage>
</organism>
<comment type="caution">
    <text evidence="6">The sequence shown here is derived from an EMBL/GenBank/DDBJ whole genome shotgun (WGS) entry which is preliminary data.</text>
</comment>
<protein>
    <recommendedName>
        <fullName evidence="5">Glycosyltransferase 2-like domain-containing protein</fullName>
    </recommendedName>
</protein>
<dbReference type="InterPro" id="IPR001173">
    <property type="entry name" value="Glyco_trans_2-like"/>
</dbReference>
<evidence type="ECO:0000259" key="5">
    <source>
        <dbReference type="Pfam" id="PF00535"/>
    </source>
</evidence>
<sequence length="359" mass="40577">MTPKAAIVYLSYNSLPYLPEVVSSWEKLDYPREAIEIIIVDNASPDGSAQWIRDHLLSRSGRDLPRITFFPSGENLGFAGGNNLGINHALLEGAAYVFLQNNDLKMDPGCLREAVALAETDPKIGSVQSLMLLWQDPDTVNSTGGMVHFLGFGFVRDNGRYRRDVTVTDGEEIAYGSGAATLYRASALKEAGLLDERLFLYHEDLELGWRLRLAGWRNVVSMRSVVFHKYEFSRSAQKLYWMERNRWLVHLSHLKPATLMIILPFMLAGELALAVFAARGGWLPQKMKAWGSMLDPQTWTYVAKKRRESAALRGVKDRDIMRLWTGRIEHQQTSNVIVEKVANPALSVIWSVLKLLIVW</sequence>
<dbReference type="GO" id="GO:0016757">
    <property type="term" value="F:glycosyltransferase activity"/>
    <property type="evidence" value="ECO:0007669"/>
    <property type="project" value="UniProtKB-KW"/>
</dbReference>
<dbReference type="PANTHER" id="PTHR43179:SF12">
    <property type="entry name" value="GALACTOFURANOSYLTRANSFERASE GLFT2"/>
    <property type="match status" value="1"/>
</dbReference>
<gene>
    <name evidence="6" type="ORF">A2856_01420</name>
</gene>
<evidence type="ECO:0000256" key="4">
    <source>
        <dbReference type="SAM" id="Phobius"/>
    </source>
</evidence>
<evidence type="ECO:0000313" key="7">
    <source>
        <dbReference type="Proteomes" id="UP000177885"/>
    </source>
</evidence>